<dbReference type="InterPro" id="IPR036397">
    <property type="entry name" value="RNaseH_sf"/>
</dbReference>
<feature type="domain" description="Integrase catalytic" evidence="1">
    <location>
        <begin position="62"/>
        <end position="230"/>
    </location>
</feature>
<accession>A0A6A8PZ83</accession>
<organism evidence="2">
    <name type="scientific">Metamycoplasma hominis</name>
    <name type="common">Mycoplasma hominis</name>
    <dbReference type="NCBI Taxonomy" id="2098"/>
    <lineage>
        <taxon>Bacteria</taxon>
        <taxon>Bacillati</taxon>
        <taxon>Mycoplasmatota</taxon>
        <taxon>Mycoplasmoidales</taxon>
        <taxon>Metamycoplasmataceae</taxon>
        <taxon>Metamycoplasma</taxon>
    </lineage>
</organism>
<dbReference type="Pfam" id="PF13333">
    <property type="entry name" value="rve_2"/>
    <property type="match status" value="1"/>
</dbReference>
<dbReference type="EMBL" id="WMLC01000011">
    <property type="protein sequence ID" value="MTH75708.1"/>
    <property type="molecule type" value="Genomic_DNA"/>
</dbReference>
<dbReference type="InterPro" id="IPR012337">
    <property type="entry name" value="RNaseH-like_sf"/>
</dbReference>
<dbReference type="Pfam" id="PF00665">
    <property type="entry name" value="rve"/>
    <property type="match status" value="1"/>
</dbReference>
<dbReference type="AlphaFoldDB" id="A0A6A8PZ83"/>
<dbReference type="GO" id="GO:0015074">
    <property type="term" value="P:DNA integration"/>
    <property type="evidence" value="ECO:0007669"/>
    <property type="project" value="InterPro"/>
</dbReference>
<gene>
    <name evidence="2" type="ORF">GLX26_01105</name>
</gene>
<protein>
    <submittedName>
        <fullName evidence="2">DDE-type integrase/transposase/recombinase</fullName>
    </submittedName>
</protein>
<dbReference type="GO" id="GO:0003676">
    <property type="term" value="F:nucleic acid binding"/>
    <property type="evidence" value="ECO:0007669"/>
    <property type="project" value="InterPro"/>
</dbReference>
<proteinExistence type="predicted"/>
<dbReference type="PANTHER" id="PTHR46889:SF7">
    <property type="entry name" value="TRANSPOSASE FOR INSERTION SEQUENCE ELEMENT IS904"/>
    <property type="match status" value="1"/>
</dbReference>
<evidence type="ECO:0000259" key="1">
    <source>
        <dbReference type="PROSITE" id="PS50994"/>
    </source>
</evidence>
<dbReference type="PROSITE" id="PS50994">
    <property type="entry name" value="INTEGRASE"/>
    <property type="match status" value="1"/>
</dbReference>
<dbReference type="InterPro" id="IPR001584">
    <property type="entry name" value="Integrase_cat-core"/>
</dbReference>
<evidence type="ECO:0000313" key="2">
    <source>
        <dbReference type="EMBL" id="MTH75708.1"/>
    </source>
</evidence>
<sequence>MQRKIWKGKTFTFLKKKYQIDINPRTLGRIMNKLGLLCKIRRSKRKREIKNVNATFKNLANRDYDGQINDIYATDVTYIPSPTDVIENHVYLSVLLHHKTKKIVSWNLSKYNDTNLVLKHFKLTKFSKKFIVHSDHGYQYSSKEFLDYIDSINGTISMSRVGNSLDNREVEYFFSILKTEIFSNFFQKAKSLTFNELQTEIDKFINWYNNKRFIKKIDLKTPQQMWDVYMNNKSIWV</sequence>
<dbReference type="Gene3D" id="3.30.420.10">
    <property type="entry name" value="Ribonuclease H-like superfamily/Ribonuclease H"/>
    <property type="match status" value="1"/>
</dbReference>
<reference evidence="2" key="1">
    <citation type="submission" date="2019-11" db="EMBL/GenBank/DDBJ databases">
        <title>Draft genome sequence of Mycoplasma hominis strain MH-1.</title>
        <authorList>
            <person name="Ruan Z."/>
            <person name="Zhang J."/>
            <person name="Xie X."/>
        </authorList>
    </citation>
    <scope>NUCLEOTIDE SEQUENCE</scope>
    <source>
        <strain evidence="2">MH-1</strain>
    </source>
</reference>
<comment type="caution">
    <text evidence="2">The sequence shown here is derived from an EMBL/GenBank/DDBJ whole genome shotgun (WGS) entry which is preliminary data.</text>
</comment>
<dbReference type="SUPFAM" id="SSF53098">
    <property type="entry name" value="Ribonuclease H-like"/>
    <property type="match status" value="1"/>
</dbReference>
<dbReference type="InterPro" id="IPR050900">
    <property type="entry name" value="Transposase_IS3/IS150/IS904"/>
</dbReference>
<name>A0A6A8PZ83_METHO</name>
<dbReference type="PANTHER" id="PTHR46889">
    <property type="entry name" value="TRANSPOSASE INSF FOR INSERTION SEQUENCE IS3B-RELATED"/>
    <property type="match status" value="1"/>
</dbReference>